<evidence type="ECO:0000256" key="2">
    <source>
        <dbReference type="ARBA" id="ARBA00023125"/>
    </source>
</evidence>
<dbReference type="SUPFAM" id="SSF55781">
    <property type="entry name" value="GAF domain-like"/>
    <property type="match status" value="1"/>
</dbReference>
<evidence type="ECO:0000259" key="4">
    <source>
        <dbReference type="PROSITE" id="PS50043"/>
    </source>
</evidence>
<evidence type="ECO:0000256" key="3">
    <source>
        <dbReference type="ARBA" id="ARBA00023163"/>
    </source>
</evidence>
<evidence type="ECO:0000313" key="6">
    <source>
        <dbReference type="Proteomes" id="UP000313066"/>
    </source>
</evidence>
<keyword evidence="3" id="KW-0804">Transcription</keyword>
<name>A0A5N6BMW2_9ACTN</name>
<dbReference type="Proteomes" id="UP000313066">
    <property type="component" value="Unassembled WGS sequence"/>
</dbReference>
<dbReference type="GO" id="GO:0006355">
    <property type="term" value="P:regulation of DNA-templated transcription"/>
    <property type="evidence" value="ECO:0007669"/>
    <property type="project" value="InterPro"/>
</dbReference>
<dbReference type="PRINTS" id="PR00038">
    <property type="entry name" value="HTHLUXR"/>
</dbReference>
<gene>
    <name evidence="5" type="ORF">FH610_028585</name>
</gene>
<reference evidence="5 6" key="1">
    <citation type="submission" date="2019-10" db="EMBL/GenBank/DDBJ databases">
        <title>Nonomuraea sp. nov., isolated from Phyllanthus amarus.</title>
        <authorList>
            <person name="Klykleung N."/>
            <person name="Tanasupawat S."/>
        </authorList>
    </citation>
    <scope>NUCLEOTIDE SEQUENCE [LARGE SCALE GENOMIC DNA]</scope>
    <source>
        <strain evidence="5 6">CR1-09</strain>
    </source>
</reference>
<dbReference type="InterPro" id="IPR036388">
    <property type="entry name" value="WH-like_DNA-bd_sf"/>
</dbReference>
<feature type="domain" description="HTH luxR-type" evidence="4">
    <location>
        <begin position="325"/>
        <end position="390"/>
    </location>
</feature>
<dbReference type="CDD" id="cd06170">
    <property type="entry name" value="LuxR_C_like"/>
    <property type="match status" value="1"/>
</dbReference>
<comment type="caution">
    <text evidence="5">The sequence shown here is derived from an EMBL/GenBank/DDBJ whole genome shotgun (WGS) entry which is preliminary data.</text>
</comment>
<dbReference type="InterPro" id="IPR016032">
    <property type="entry name" value="Sig_transdc_resp-reg_C-effctor"/>
</dbReference>
<dbReference type="InterPro" id="IPR029016">
    <property type="entry name" value="GAF-like_dom_sf"/>
</dbReference>
<keyword evidence="6" id="KW-1185">Reference proteome</keyword>
<evidence type="ECO:0000313" key="5">
    <source>
        <dbReference type="EMBL" id="KAB8181498.1"/>
    </source>
</evidence>
<protein>
    <recommendedName>
        <fullName evidence="4">HTH luxR-type domain-containing protein</fullName>
    </recommendedName>
</protein>
<dbReference type="GO" id="GO:0003677">
    <property type="term" value="F:DNA binding"/>
    <property type="evidence" value="ECO:0007669"/>
    <property type="project" value="UniProtKB-KW"/>
</dbReference>
<organism evidence="5 6">
    <name type="scientific">Microbispora catharanthi</name>
    <dbReference type="NCBI Taxonomy" id="1712871"/>
    <lineage>
        <taxon>Bacteria</taxon>
        <taxon>Bacillati</taxon>
        <taxon>Actinomycetota</taxon>
        <taxon>Actinomycetes</taxon>
        <taxon>Streptosporangiales</taxon>
        <taxon>Streptosporangiaceae</taxon>
        <taxon>Microbispora</taxon>
    </lineage>
</organism>
<dbReference type="Pfam" id="PF00196">
    <property type="entry name" value="GerE"/>
    <property type="match status" value="1"/>
</dbReference>
<dbReference type="AlphaFoldDB" id="A0A5N6BMW2"/>
<dbReference type="PROSITE" id="PS00622">
    <property type="entry name" value="HTH_LUXR_1"/>
    <property type="match status" value="1"/>
</dbReference>
<dbReference type="SMART" id="SM00421">
    <property type="entry name" value="HTH_LUXR"/>
    <property type="match status" value="1"/>
</dbReference>
<proteinExistence type="predicted"/>
<dbReference type="PANTHER" id="PTHR44688:SF16">
    <property type="entry name" value="DNA-BINDING TRANSCRIPTIONAL ACTIVATOR DEVR_DOSR"/>
    <property type="match status" value="1"/>
</dbReference>
<accession>A0A5N6BMW2</accession>
<dbReference type="SUPFAM" id="SSF46894">
    <property type="entry name" value="C-terminal effector domain of the bipartite response regulators"/>
    <property type="match status" value="1"/>
</dbReference>
<dbReference type="PROSITE" id="PS50043">
    <property type="entry name" value="HTH_LUXR_2"/>
    <property type="match status" value="1"/>
</dbReference>
<keyword evidence="2" id="KW-0238">DNA-binding</keyword>
<evidence type="ECO:0000256" key="1">
    <source>
        <dbReference type="ARBA" id="ARBA00023015"/>
    </source>
</evidence>
<dbReference type="Gene3D" id="1.10.10.10">
    <property type="entry name" value="Winged helix-like DNA-binding domain superfamily/Winged helix DNA-binding domain"/>
    <property type="match status" value="1"/>
</dbReference>
<dbReference type="PANTHER" id="PTHR44688">
    <property type="entry name" value="DNA-BINDING TRANSCRIPTIONAL ACTIVATOR DEVR_DOSR"/>
    <property type="match status" value="1"/>
</dbReference>
<dbReference type="Gene3D" id="3.30.450.40">
    <property type="match status" value="1"/>
</dbReference>
<dbReference type="InterPro" id="IPR000792">
    <property type="entry name" value="Tscrpt_reg_LuxR_C"/>
</dbReference>
<dbReference type="EMBL" id="VDMA02000017">
    <property type="protein sequence ID" value="KAB8181498.1"/>
    <property type="molecule type" value="Genomic_DNA"/>
</dbReference>
<sequence>MIMSVLLSVAVTRQDWSRAVRGRHPSSEGWFGRGIRAHTGAVRSATVRDVREAVADLSRRADSPLALERAVAAQVTRVVPADLWCALTIDPDTHNISGGFHDEGLPFRLLGRLTEIEQQETDPDVLTMRELVRSGVVARTLTQATGGDLERSHRFRDVLSPSGVRHEVRIAFRAQDGRVWGAMVLMRGSDVPDFTARELGVLRGISHVVADGLRRATMLSERPTADHGGPGLLLCRVAATVVVDHVSASARRLLDEIDDGRLGDLPYTLASLVHAAHRRSVSGAPHRVRMRVRTGRWLTAHAERLGEDSVSVILEATRPHEIMELLADAYRLTARERQIAALAGRGLTNKEIGSILFLSAFTVQDHLKAVFTKTGARSRSELAALLHGHPATPPE</sequence>
<keyword evidence="1" id="KW-0805">Transcription regulation</keyword>